<name>F4KRT0_HALH1</name>
<dbReference type="SMART" id="SM00089">
    <property type="entry name" value="PKD"/>
    <property type="match status" value="1"/>
</dbReference>
<dbReference type="InterPro" id="IPR022409">
    <property type="entry name" value="PKD/Chitinase_dom"/>
</dbReference>
<dbReference type="STRING" id="760192.Halhy_2149"/>
<dbReference type="InterPro" id="IPR035986">
    <property type="entry name" value="PKD_dom_sf"/>
</dbReference>
<dbReference type="Pfam" id="PF18911">
    <property type="entry name" value="PKD_4"/>
    <property type="match status" value="1"/>
</dbReference>
<dbReference type="InterPro" id="IPR000601">
    <property type="entry name" value="PKD_dom"/>
</dbReference>
<evidence type="ECO:0000313" key="7">
    <source>
        <dbReference type="EMBL" id="AEE50034.1"/>
    </source>
</evidence>
<keyword evidence="4" id="KW-0732">Signal</keyword>
<dbReference type="Gene3D" id="2.60.40.10">
    <property type="entry name" value="Immunoglobulins"/>
    <property type="match status" value="1"/>
</dbReference>
<dbReference type="SUPFAM" id="SSF50891">
    <property type="entry name" value="Cyclophilin-like"/>
    <property type="match status" value="1"/>
</dbReference>
<evidence type="ECO:0000259" key="5">
    <source>
        <dbReference type="PROSITE" id="PS50072"/>
    </source>
</evidence>
<dbReference type="SUPFAM" id="SSF49299">
    <property type="entry name" value="PKD domain"/>
    <property type="match status" value="1"/>
</dbReference>
<dbReference type="PROSITE" id="PS00170">
    <property type="entry name" value="CSA_PPIASE_1"/>
    <property type="match status" value="1"/>
</dbReference>
<feature type="domain" description="PPIase cyclophilin-type" evidence="5">
    <location>
        <begin position="110"/>
        <end position="289"/>
    </location>
</feature>
<dbReference type="GO" id="GO:0003755">
    <property type="term" value="F:peptidyl-prolyl cis-trans isomerase activity"/>
    <property type="evidence" value="ECO:0007669"/>
    <property type="project" value="UniProtKB-UniRule"/>
</dbReference>
<dbReference type="InterPro" id="IPR020892">
    <property type="entry name" value="Cyclophilin-type_PPIase_CS"/>
</dbReference>
<dbReference type="PROSITE" id="PS51257">
    <property type="entry name" value="PROKAR_LIPOPROTEIN"/>
    <property type="match status" value="1"/>
</dbReference>
<evidence type="ECO:0000256" key="3">
    <source>
        <dbReference type="ARBA" id="ARBA00023235"/>
    </source>
</evidence>
<dbReference type="eggNOG" id="COG3291">
    <property type="taxonomic scope" value="Bacteria"/>
</dbReference>
<dbReference type="KEGG" id="hhy:Halhy_2149"/>
<dbReference type="GO" id="GO:0006457">
    <property type="term" value="P:protein folding"/>
    <property type="evidence" value="ECO:0007669"/>
    <property type="project" value="InterPro"/>
</dbReference>
<feature type="signal peptide" evidence="4">
    <location>
        <begin position="1"/>
        <end position="22"/>
    </location>
</feature>
<dbReference type="HOGENOM" id="CLU_942555_0_0_10"/>
<dbReference type="InterPro" id="IPR044666">
    <property type="entry name" value="Cyclophilin_A-like"/>
</dbReference>
<dbReference type="PROSITE" id="PS50072">
    <property type="entry name" value="CSA_PPIASE_2"/>
    <property type="match status" value="1"/>
</dbReference>
<evidence type="ECO:0000256" key="2">
    <source>
        <dbReference type="ARBA" id="ARBA00023110"/>
    </source>
</evidence>
<proteinExistence type="inferred from homology"/>
<evidence type="ECO:0000256" key="1">
    <source>
        <dbReference type="ARBA" id="ARBA00007365"/>
    </source>
</evidence>
<dbReference type="OrthoDB" id="9807797at2"/>
<protein>
    <recommendedName>
        <fullName evidence="4">Peptidyl-prolyl cis-trans isomerase</fullName>
        <shortName evidence="4">PPIase</shortName>
        <ecNumber evidence="4">5.2.1.8</ecNumber>
    </recommendedName>
</protein>
<dbReference type="InterPro" id="IPR013783">
    <property type="entry name" value="Ig-like_fold"/>
</dbReference>
<keyword evidence="2 4" id="KW-0697">Rotamase</keyword>
<evidence type="ECO:0000259" key="6">
    <source>
        <dbReference type="PROSITE" id="PS50093"/>
    </source>
</evidence>
<keyword evidence="8" id="KW-1185">Reference proteome</keyword>
<accession>F4KRT0</accession>
<feature type="chain" id="PRO_5006524512" description="Peptidyl-prolyl cis-trans isomerase" evidence="4">
    <location>
        <begin position="23"/>
        <end position="295"/>
    </location>
</feature>
<reference key="2">
    <citation type="submission" date="2011-04" db="EMBL/GenBank/DDBJ databases">
        <title>Complete sequence of chromosome of Haliscomenobacter hydrossis DSM 1100.</title>
        <authorList>
            <consortium name="US DOE Joint Genome Institute (JGI-PGF)"/>
            <person name="Lucas S."/>
            <person name="Han J."/>
            <person name="Lapidus A."/>
            <person name="Bruce D."/>
            <person name="Goodwin L."/>
            <person name="Pitluck S."/>
            <person name="Peters L."/>
            <person name="Kyrpides N."/>
            <person name="Mavromatis K."/>
            <person name="Ivanova N."/>
            <person name="Ovchinnikova G."/>
            <person name="Pagani I."/>
            <person name="Daligault H."/>
            <person name="Detter J.C."/>
            <person name="Han C."/>
            <person name="Land M."/>
            <person name="Hauser L."/>
            <person name="Markowitz V."/>
            <person name="Cheng J.-F."/>
            <person name="Hugenholtz P."/>
            <person name="Woyke T."/>
            <person name="Wu D."/>
            <person name="Verbarg S."/>
            <person name="Frueling A."/>
            <person name="Brambilla E."/>
            <person name="Klenk H.-P."/>
            <person name="Eisen J.A."/>
        </authorList>
    </citation>
    <scope>NUCLEOTIDE SEQUENCE</scope>
    <source>
        <strain>DSM 1100</strain>
    </source>
</reference>
<comment type="similarity">
    <text evidence="1 4">Belongs to the cyclophilin-type PPIase family.</text>
</comment>
<gene>
    <name evidence="7" type="ordered locus">Halhy_2149</name>
</gene>
<dbReference type="Proteomes" id="UP000008461">
    <property type="component" value="Chromosome"/>
</dbReference>
<dbReference type="EC" id="5.2.1.8" evidence="4"/>
<dbReference type="PRINTS" id="PR00153">
    <property type="entry name" value="CSAPPISMRASE"/>
</dbReference>
<dbReference type="EMBL" id="CP002691">
    <property type="protein sequence ID" value="AEE50034.1"/>
    <property type="molecule type" value="Genomic_DNA"/>
</dbReference>
<dbReference type="PANTHER" id="PTHR45625:SF4">
    <property type="entry name" value="PEPTIDYLPROLYL ISOMERASE DOMAIN AND WD REPEAT-CONTAINING PROTEIN 1"/>
    <property type="match status" value="1"/>
</dbReference>
<dbReference type="CDD" id="cd00317">
    <property type="entry name" value="cyclophilin"/>
    <property type="match status" value="1"/>
</dbReference>
<dbReference type="CDD" id="cd00146">
    <property type="entry name" value="PKD"/>
    <property type="match status" value="1"/>
</dbReference>
<dbReference type="InterPro" id="IPR002130">
    <property type="entry name" value="Cyclophilin-type_PPIase_dom"/>
</dbReference>
<dbReference type="PANTHER" id="PTHR45625">
    <property type="entry name" value="PEPTIDYL-PROLYL CIS-TRANS ISOMERASE-RELATED"/>
    <property type="match status" value="1"/>
</dbReference>
<dbReference type="AlphaFoldDB" id="F4KRT0"/>
<keyword evidence="3 4" id="KW-0413">Isomerase</keyword>
<feature type="domain" description="PKD" evidence="6">
    <location>
        <begin position="49"/>
        <end position="84"/>
    </location>
</feature>
<evidence type="ECO:0000313" key="8">
    <source>
        <dbReference type="Proteomes" id="UP000008461"/>
    </source>
</evidence>
<evidence type="ECO:0000256" key="4">
    <source>
        <dbReference type="RuleBase" id="RU363019"/>
    </source>
</evidence>
<dbReference type="PROSITE" id="PS50093">
    <property type="entry name" value="PKD"/>
    <property type="match status" value="1"/>
</dbReference>
<sequence length="295" mass="32088">MKSNVFLNYAMLLLMAALSACAVPKPSFTYAGPEEAPSPISFKNTSPKPADSYVWDFGDGNTSTEAAPVHTFFASGSYAVKLTAKKGSKTKTYEDKISIKAPKVCLVMIETDFGNMLVRLSDATPKHRDNFLKLAEQGYFDGTLFHRVISGFMIQGGDPNSKNAKPGQQLGMGGPNYTIEAEFVDSLAHIKGAIAAAHTGNPQKRSSGSQFYIVHGSPVSDAQLNEREGSYNFRYSKAQRDAYAKLGGYPPLDREYTVFGQVIQGLDVIDKIAAQPTLPGNRPKSDVKMKVRVIK</sequence>
<organism evidence="7 8">
    <name type="scientific">Haliscomenobacter hydrossis (strain ATCC 27775 / DSM 1100 / LMG 10767 / O)</name>
    <dbReference type="NCBI Taxonomy" id="760192"/>
    <lineage>
        <taxon>Bacteria</taxon>
        <taxon>Pseudomonadati</taxon>
        <taxon>Bacteroidota</taxon>
        <taxon>Saprospiria</taxon>
        <taxon>Saprospirales</taxon>
        <taxon>Haliscomenobacteraceae</taxon>
        <taxon>Haliscomenobacter</taxon>
    </lineage>
</organism>
<comment type="function">
    <text evidence="4">PPIases accelerate the folding of proteins. It catalyzes the cis-trans isomerization of proline imidic peptide bonds in oligopeptides.</text>
</comment>
<dbReference type="Gene3D" id="2.40.100.10">
    <property type="entry name" value="Cyclophilin-like"/>
    <property type="match status" value="1"/>
</dbReference>
<comment type="catalytic activity">
    <reaction evidence="4">
        <text>[protein]-peptidylproline (omega=180) = [protein]-peptidylproline (omega=0)</text>
        <dbReference type="Rhea" id="RHEA:16237"/>
        <dbReference type="Rhea" id="RHEA-COMP:10747"/>
        <dbReference type="Rhea" id="RHEA-COMP:10748"/>
        <dbReference type="ChEBI" id="CHEBI:83833"/>
        <dbReference type="ChEBI" id="CHEBI:83834"/>
        <dbReference type="EC" id="5.2.1.8"/>
    </reaction>
</comment>
<dbReference type="Pfam" id="PF00160">
    <property type="entry name" value="Pro_isomerase"/>
    <property type="match status" value="1"/>
</dbReference>
<dbReference type="InterPro" id="IPR029000">
    <property type="entry name" value="Cyclophilin-like_dom_sf"/>
</dbReference>
<reference evidence="7 8" key="1">
    <citation type="journal article" date="2011" name="Stand. Genomic Sci.">
        <title>Complete genome sequence of Haliscomenobacter hydrossis type strain (O).</title>
        <authorList>
            <consortium name="US DOE Joint Genome Institute (JGI-PGF)"/>
            <person name="Daligault H."/>
            <person name="Lapidus A."/>
            <person name="Zeytun A."/>
            <person name="Nolan M."/>
            <person name="Lucas S."/>
            <person name="Del Rio T.G."/>
            <person name="Tice H."/>
            <person name="Cheng J.F."/>
            <person name="Tapia R."/>
            <person name="Han C."/>
            <person name="Goodwin L."/>
            <person name="Pitluck S."/>
            <person name="Liolios K."/>
            <person name="Pagani I."/>
            <person name="Ivanova N."/>
            <person name="Huntemann M."/>
            <person name="Mavromatis K."/>
            <person name="Mikhailova N."/>
            <person name="Pati A."/>
            <person name="Chen A."/>
            <person name="Palaniappan K."/>
            <person name="Land M."/>
            <person name="Hauser L."/>
            <person name="Brambilla E.M."/>
            <person name="Rohde M."/>
            <person name="Verbarg S."/>
            <person name="Goker M."/>
            <person name="Bristow J."/>
            <person name="Eisen J.A."/>
            <person name="Markowitz V."/>
            <person name="Hugenholtz P."/>
            <person name="Kyrpides N.C."/>
            <person name="Klenk H.P."/>
            <person name="Woyke T."/>
        </authorList>
    </citation>
    <scope>NUCLEOTIDE SEQUENCE [LARGE SCALE GENOMIC DNA]</scope>
    <source>
        <strain evidence="8">ATCC 27775 / DSM 1100 / LMG 10767 / O</strain>
    </source>
</reference>
<dbReference type="eggNOG" id="COG0652">
    <property type="taxonomic scope" value="Bacteria"/>
</dbReference>